<accession>A0A427XCJ4</accession>
<evidence type="ECO:0000313" key="2">
    <source>
        <dbReference type="EMBL" id="RSH76579.1"/>
    </source>
</evidence>
<evidence type="ECO:0000313" key="3">
    <source>
        <dbReference type="Proteomes" id="UP000279236"/>
    </source>
</evidence>
<feature type="region of interest" description="Disordered" evidence="1">
    <location>
        <begin position="229"/>
        <end position="316"/>
    </location>
</feature>
<gene>
    <name evidence="2" type="ORF">EHS24_005464</name>
</gene>
<feature type="compositionally biased region" description="Polar residues" evidence="1">
    <location>
        <begin position="304"/>
        <end position="316"/>
    </location>
</feature>
<organism evidence="2 3">
    <name type="scientific">Apiotrichum porosum</name>
    <dbReference type="NCBI Taxonomy" id="105984"/>
    <lineage>
        <taxon>Eukaryota</taxon>
        <taxon>Fungi</taxon>
        <taxon>Dikarya</taxon>
        <taxon>Basidiomycota</taxon>
        <taxon>Agaricomycotina</taxon>
        <taxon>Tremellomycetes</taxon>
        <taxon>Trichosporonales</taxon>
        <taxon>Trichosporonaceae</taxon>
        <taxon>Apiotrichum</taxon>
    </lineage>
</organism>
<reference evidence="2 3" key="1">
    <citation type="submission" date="2018-11" db="EMBL/GenBank/DDBJ databases">
        <title>Genome sequence of Apiotrichum porosum DSM 27194.</title>
        <authorList>
            <person name="Aliyu H."/>
            <person name="Gorte O."/>
            <person name="Ochsenreither K."/>
        </authorList>
    </citation>
    <scope>NUCLEOTIDE SEQUENCE [LARGE SCALE GENOMIC DNA]</scope>
    <source>
        <strain evidence="2 3">DSM 27194</strain>
    </source>
</reference>
<evidence type="ECO:0000256" key="1">
    <source>
        <dbReference type="SAM" id="MobiDB-lite"/>
    </source>
</evidence>
<comment type="caution">
    <text evidence="2">The sequence shown here is derived from an EMBL/GenBank/DDBJ whole genome shotgun (WGS) entry which is preliminary data.</text>
</comment>
<name>A0A427XCJ4_9TREE</name>
<dbReference type="GeneID" id="39590007"/>
<keyword evidence="3" id="KW-1185">Reference proteome</keyword>
<sequence length="368" mass="38981">MVRGLRPTIHTASTHHEVGHASFHETIKPAWGAARIPPEYQRTLVWDEDEQRWLNVPAHLGITKADLAGIVPMVGYGGSGSVASGCGSGPGAAGTADGVNLSLGVAMGLGLLGMPGSRNGSPIEGTHNGPYGSAFYTDRLYDPLEGDLTSEDSMSETCSSLASEMGIEADEEMDAHMSSELGRMGLGAPGGDVGVGVGAGDVDIEAILSMFNPEERSQVSAMLFSPPVKRTQELEPDNTHASLLPPSKRAKYQNHPLPYGYAQYPSSSASNTPSLSPEPQPRQQADELDDEPLTPTPARYAAQHQYSRTKTTKTQAKSHQARLQDAESALWTSGWGHSMDEFLVSTAAANWAAAGGAQRYAKAAARKR</sequence>
<dbReference type="AlphaFoldDB" id="A0A427XCJ4"/>
<protein>
    <submittedName>
        <fullName evidence="2">Uncharacterized protein</fullName>
    </submittedName>
</protein>
<dbReference type="EMBL" id="RSCE01000023">
    <property type="protein sequence ID" value="RSH76579.1"/>
    <property type="molecule type" value="Genomic_DNA"/>
</dbReference>
<dbReference type="RefSeq" id="XP_028471726.1">
    <property type="nucleotide sequence ID" value="XM_028620987.1"/>
</dbReference>
<dbReference type="Proteomes" id="UP000279236">
    <property type="component" value="Unassembled WGS sequence"/>
</dbReference>
<proteinExistence type="predicted"/>
<feature type="compositionally biased region" description="Low complexity" evidence="1">
    <location>
        <begin position="265"/>
        <end position="277"/>
    </location>
</feature>